<gene>
    <name evidence="5" type="ORF">HUW51_19905</name>
</gene>
<name>A0A7G7GCJ3_9BACT</name>
<accession>A0A7G7GCJ3</accession>
<dbReference type="PANTHER" id="PTHR24421">
    <property type="entry name" value="NITRATE/NITRITE SENSOR PROTEIN NARX-RELATED"/>
    <property type="match status" value="1"/>
</dbReference>
<dbReference type="EMBL" id="CP055156">
    <property type="protein sequence ID" value="QNF34877.1"/>
    <property type="molecule type" value="Genomic_DNA"/>
</dbReference>
<keyword evidence="6" id="KW-1185">Reference proteome</keyword>
<protein>
    <recommendedName>
        <fullName evidence="4">Signal transduction histidine kinase subgroup 3 dimerisation and phosphoacceptor domain-containing protein</fullName>
    </recommendedName>
</protein>
<dbReference type="GO" id="GO:0046983">
    <property type="term" value="F:protein dimerization activity"/>
    <property type="evidence" value="ECO:0007669"/>
    <property type="project" value="InterPro"/>
</dbReference>
<dbReference type="AlphaFoldDB" id="A0A7G7GCJ3"/>
<dbReference type="KEGG" id="aswu:HUW51_19905"/>
<dbReference type="Gene3D" id="6.10.250.2870">
    <property type="match status" value="1"/>
</dbReference>
<dbReference type="GO" id="GO:0000155">
    <property type="term" value="F:phosphorelay sensor kinase activity"/>
    <property type="evidence" value="ECO:0007669"/>
    <property type="project" value="InterPro"/>
</dbReference>
<organism evidence="5 6">
    <name type="scientific">Adhaeribacter swui</name>
    <dbReference type="NCBI Taxonomy" id="2086471"/>
    <lineage>
        <taxon>Bacteria</taxon>
        <taxon>Pseudomonadati</taxon>
        <taxon>Bacteroidota</taxon>
        <taxon>Cytophagia</taxon>
        <taxon>Cytophagales</taxon>
        <taxon>Hymenobacteraceae</taxon>
        <taxon>Adhaeribacter</taxon>
    </lineage>
</organism>
<evidence type="ECO:0000256" key="1">
    <source>
        <dbReference type="ARBA" id="ARBA00022679"/>
    </source>
</evidence>
<keyword evidence="2" id="KW-0418">Kinase</keyword>
<evidence type="ECO:0000313" key="5">
    <source>
        <dbReference type="EMBL" id="QNF34877.1"/>
    </source>
</evidence>
<dbReference type="Proteomes" id="UP000515237">
    <property type="component" value="Chromosome"/>
</dbReference>
<evidence type="ECO:0000256" key="3">
    <source>
        <dbReference type="ARBA" id="ARBA00023012"/>
    </source>
</evidence>
<keyword evidence="3" id="KW-0902">Two-component regulatory system</keyword>
<dbReference type="InterPro" id="IPR011712">
    <property type="entry name" value="Sig_transdc_His_kin_sub3_dim/P"/>
</dbReference>
<feature type="domain" description="Signal transduction histidine kinase subgroup 3 dimerisation and phosphoacceptor" evidence="4">
    <location>
        <begin position="78"/>
        <end position="143"/>
    </location>
</feature>
<dbReference type="RefSeq" id="WP_185271371.1">
    <property type="nucleotide sequence ID" value="NZ_CP055156.1"/>
</dbReference>
<reference evidence="5 6" key="1">
    <citation type="journal article" date="2018" name="Int. J. Syst. Evol. Microbiol.">
        <title>Adhaeribacter swui sp. nov., isolated from wet mud.</title>
        <authorList>
            <person name="Kim D.U."/>
            <person name="Kim K.W."/>
            <person name="Kang M.S."/>
            <person name="Kim J.Y."/>
            <person name="Jang J.H."/>
            <person name="Kim M.K."/>
        </authorList>
    </citation>
    <scope>NUCLEOTIDE SEQUENCE [LARGE SCALE GENOMIC DNA]</scope>
    <source>
        <strain evidence="5 6">KCTC 52873</strain>
    </source>
</reference>
<evidence type="ECO:0000313" key="6">
    <source>
        <dbReference type="Proteomes" id="UP000515237"/>
    </source>
</evidence>
<dbReference type="GO" id="GO:0016020">
    <property type="term" value="C:membrane"/>
    <property type="evidence" value="ECO:0007669"/>
    <property type="project" value="InterPro"/>
</dbReference>
<proteinExistence type="predicted"/>
<evidence type="ECO:0000259" key="4">
    <source>
        <dbReference type="Pfam" id="PF07730"/>
    </source>
</evidence>
<evidence type="ECO:0000256" key="2">
    <source>
        <dbReference type="ARBA" id="ARBA00022777"/>
    </source>
</evidence>
<keyword evidence="1" id="KW-0808">Transferase</keyword>
<dbReference type="PANTHER" id="PTHR24421:SF58">
    <property type="entry name" value="SIGNAL TRANSDUCTION HISTIDINE-PROTEIN KINASE_PHOSPHATASE UHPB"/>
    <property type="match status" value="1"/>
</dbReference>
<dbReference type="InterPro" id="IPR050482">
    <property type="entry name" value="Sensor_HK_TwoCompSys"/>
</dbReference>
<sequence length="292" mass="32573">MAAPTNIYFSCLPQTNASSVFGKSNYTPTYEPPSVKRLNLVMSEAANTSHTANGHDIVNKTTSANTFTQVLLRDQEQERQQLASELHDNLGQSLILIKNGALKLKNKPGDAADTLAELNSLVEIVTAALQKIRNLTYELHPYELSLLGLTPALQCLAEQTSTKVSWPFVAEIPNLDQLFAKDQEIFIYRILQECLAIIQKQPDVTGVWLGAQQRQTVVLFELQVQGAATFFSYLAANFLKNYDLLRLQELLELVAGTLTFRASGNRHTTFEIKIPLKQIPTSHDQTKPDNCR</sequence>
<dbReference type="Pfam" id="PF07730">
    <property type="entry name" value="HisKA_3"/>
    <property type="match status" value="1"/>
</dbReference>